<protein>
    <submittedName>
        <fullName evidence="1">Uncharacterized protein</fullName>
    </submittedName>
</protein>
<dbReference type="Proteomes" id="UP000594430">
    <property type="component" value="Chromosome"/>
</dbReference>
<reference evidence="1 2" key="1">
    <citation type="submission" date="2020-11" db="EMBL/GenBank/DDBJ databases">
        <title>Pseudomonas fulva producing VIM-24.</title>
        <authorList>
            <person name="Liu S."/>
        </authorList>
    </citation>
    <scope>NUCLEOTIDE SEQUENCE [LARGE SCALE GENOMIC DNA]</scope>
    <source>
        <strain evidence="1 2">ZDHY414</strain>
    </source>
</reference>
<dbReference type="RefSeq" id="WP_196109958.1">
    <property type="nucleotide sequence ID" value="NZ_CP064946.1"/>
</dbReference>
<dbReference type="AlphaFoldDB" id="A0A7S9LE02"/>
<dbReference type="EMBL" id="CP064946">
    <property type="protein sequence ID" value="QPH47297.1"/>
    <property type="molecule type" value="Genomic_DNA"/>
</dbReference>
<accession>A0A7S9LE02</accession>
<evidence type="ECO:0000313" key="2">
    <source>
        <dbReference type="Proteomes" id="UP000594430"/>
    </source>
</evidence>
<organism evidence="1 2">
    <name type="scientific">Pseudomonas fulva</name>
    <dbReference type="NCBI Taxonomy" id="47880"/>
    <lineage>
        <taxon>Bacteria</taxon>
        <taxon>Pseudomonadati</taxon>
        <taxon>Pseudomonadota</taxon>
        <taxon>Gammaproteobacteria</taxon>
        <taxon>Pseudomonadales</taxon>
        <taxon>Pseudomonadaceae</taxon>
        <taxon>Pseudomonas</taxon>
    </lineage>
</organism>
<sequence>MLEIVNPDRGLDYSAALVGSGQRYQPSVPAWLEDDSVIAVSAMTLPERR</sequence>
<evidence type="ECO:0000313" key="1">
    <source>
        <dbReference type="EMBL" id="QPH47297.1"/>
    </source>
</evidence>
<gene>
    <name evidence="1" type="ORF">IZU98_12765</name>
</gene>
<name>A0A7S9LE02_9PSED</name>
<proteinExistence type="predicted"/>